<accession>A0ACC3M9A9</accession>
<dbReference type="Proteomes" id="UP001281147">
    <property type="component" value="Unassembled WGS sequence"/>
</dbReference>
<organism evidence="1 2">
    <name type="scientific">Vermiconidia calcicola</name>
    <dbReference type="NCBI Taxonomy" id="1690605"/>
    <lineage>
        <taxon>Eukaryota</taxon>
        <taxon>Fungi</taxon>
        <taxon>Dikarya</taxon>
        <taxon>Ascomycota</taxon>
        <taxon>Pezizomycotina</taxon>
        <taxon>Dothideomycetes</taxon>
        <taxon>Dothideomycetidae</taxon>
        <taxon>Mycosphaerellales</taxon>
        <taxon>Extremaceae</taxon>
        <taxon>Vermiconidia</taxon>
    </lineage>
</organism>
<dbReference type="EMBL" id="JAUTXU010000435">
    <property type="protein sequence ID" value="KAK3680663.1"/>
    <property type="molecule type" value="Genomic_DNA"/>
</dbReference>
<evidence type="ECO:0000313" key="1">
    <source>
        <dbReference type="EMBL" id="KAK3680663.1"/>
    </source>
</evidence>
<sequence>MCILLYNKCSKPGCGKEEEISSCVKICKKGDAKNGKLCGDKPKEEDVSRELRQLCKTHSGGKKLSNPYAKKAPAPAKQSAASSTSVTPASDAGKSQVKASKATQAPPSTSTESLLHKTTNNASSSTMSLTNNESSGKGKEKVQEPNPGSKSRTPASKLSTSMDSLEITDSSKDGDLAPKPPRISLRMPKNLPKEPSDWQRWRVTKPDSRDSRYKRAKEAHSKRNWPLPYESRKDYVKRQTSVLGRPKDDENHKPMQTEWLAWRVCEPDLYPSDDSGYQEFLDNQFKMAMAARGKSK</sequence>
<comment type="caution">
    <text evidence="1">The sequence shown here is derived from an EMBL/GenBank/DDBJ whole genome shotgun (WGS) entry which is preliminary data.</text>
</comment>
<reference evidence="1" key="1">
    <citation type="submission" date="2023-07" db="EMBL/GenBank/DDBJ databases">
        <title>Black Yeasts Isolated from many extreme environments.</title>
        <authorList>
            <person name="Coleine C."/>
            <person name="Stajich J.E."/>
            <person name="Selbmann L."/>
        </authorList>
    </citation>
    <scope>NUCLEOTIDE SEQUENCE</scope>
    <source>
        <strain evidence="1">CCFEE 5714</strain>
    </source>
</reference>
<gene>
    <name evidence="1" type="ORF">LTR37_021125</name>
</gene>
<keyword evidence="2" id="KW-1185">Reference proteome</keyword>
<name>A0ACC3M9A9_9PEZI</name>
<evidence type="ECO:0000313" key="2">
    <source>
        <dbReference type="Proteomes" id="UP001281147"/>
    </source>
</evidence>
<proteinExistence type="predicted"/>
<protein>
    <submittedName>
        <fullName evidence="1">Uncharacterized protein</fullName>
    </submittedName>
</protein>